<feature type="compositionally biased region" description="Polar residues" evidence="1">
    <location>
        <begin position="228"/>
        <end position="241"/>
    </location>
</feature>
<feature type="compositionally biased region" description="Basic residues" evidence="1">
    <location>
        <begin position="359"/>
        <end position="371"/>
    </location>
</feature>
<accession>A0AAX6MZJ9</accession>
<dbReference type="PANTHER" id="PTHR40623:SF2">
    <property type="entry name" value="INTEGRAL MEMBRANE PROTEIN"/>
    <property type="match status" value="1"/>
</dbReference>
<sequence length="382" mass="42725">MIKFFVNWQLWQQMTFVLAGAIVLVFIAGLIKLWWLSRFLKKHTILDLEKKARQQEMERSGLPLGRKIDIPFGVRAIQSGIEVDGIWISTPNTPLITPSSPSFASSSTLEPETRLKGKEKELAVHTATTVVEVEPTPEQSPLPSPAISLSDRRVPTTAEHGHARALSHGAQPTYRPKGPSRRRTDITESFDVDGLNRYERSSTRHPLVETYVPTHSFSSTESSSLSSQQRTMVDRSSTSSEEGVRHAQARYVSHLRHSALPTPRTLVSFEDPEPSIAAVEYLSYPEQRRNYFEVTPSVETQPVSRPPLASNRPIPHRSYSGDSHANTSTRRVNAGFEVLPAGTFGRPGSQTETDEGQSKRHSNNRLQKKTRDRSSRETPSPT</sequence>
<keyword evidence="2" id="KW-0812">Transmembrane</keyword>
<protein>
    <submittedName>
        <fullName evidence="3">Uncharacterized protein</fullName>
    </submittedName>
</protein>
<name>A0AAX6MZJ9_9PEZI</name>
<feature type="region of interest" description="Disordered" evidence="1">
    <location>
        <begin position="214"/>
        <end position="244"/>
    </location>
</feature>
<feature type="compositionally biased region" description="Polar residues" evidence="1">
    <location>
        <begin position="320"/>
        <end position="331"/>
    </location>
</feature>
<keyword evidence="4" id="KW-1185">Reference proteome</keyword>
<evidence type="ECO:0000313" key="4">
    <source>
        <dbReference type="Proteomes" id="UP001369815"/>
    </source>
</evidence>
<evidence type="ECO:0000256" key="2">
    <source>
        <dbReference type="SAM" id="Phobius"/>
    </source>
</evidence>
<feature type="compositionally biased region" description="Low complexity" evidence="1">
    <location>
        <begin position="216"/>
        <end position="227"/>
    </location>
</feature>
<feature type="region of interest" description="Disordered" evidence="1">
    <location>
        <begin position="295"/>
        <end position="382"/>
    </location>
</feature>
<feature type="compositionally biased region" description="Basic and acidic residues" evidence="1">
    <location>
        <begin position="150"/>
        <end position="162"/>
    </location>
</feature>
<proteinExistence type="predicted"/>
<organism evidence="3 4">
    <name type="scientific">Daldinia eschscholtzii</name>
    <dbReference type="NCBI Taxonomy" id="292717"/>
    <lineage>
        <taxon>Eukaryota</taxon>
        <taxon>Fungi</taxon>
        <taxon>Dikarya</taxon>
        <taxon>Ascomycota</taxon>
        <taxon>Pezizomycotina</taxon>
        <taxon>Sordariomycetes</taxon>
        <taxon>Xylariomycetidae</taxon>
        <taxon>Xylariales</taxon>
        <taxon>Hypoxylaceae</taxon>
        <taxon>Daldinia</taxon>
    </lineage>
</organism>
<dbReference type="PANTHER" id="PTHR40623">
    <property type="entry name" value="INTEGRAL MEMBRANE PROTEIN"/>
    <property type="match status" value="1"/>
</dbReference>
<dbReference type="AlphaFoldDB" id="A0AAX6MZJ9"/>
<reference evidence="3 4" key="1">
    <citation type="journal article" date="2024" name="Front Chem Biol">
        <title>Unveiling the potential of Daldinia eschscholtzii MFLUCC 19-0629 through bioactivity and bioinformatics studies for enhanced sustainable agriculture production.</title>
        <authorList>
            <person name="Brooks S."/>
            <person name="Weaver J.A."/>
            <person name="Klomchit A."/>
            <person name="Alharthi S.A."/>
            <person name="Onlamun T."/>
            <person name="Nurani R."/>
            <person name="Vong T.K."/>
            <person name="Alberti F."/>
            <person name="Greco C."/>
        </authorList>
    </citation>
    <scope>NUCLEOTIDE SEQUENCE [LARGE SCALE GENOMIC DNA]</scope>
    <source>
        <strain evidence="3">MFLUCC 19-0629</strain>
    </source>
</reference>
<dbReference type="EMBL" id="JBANMG010000001">
    <property type="protein sequence ID" value="KAK6958068.1"/>
    <property type="molecule type" value="Genomic_DNA"/>
</dbReference>
<evidence type="ECO:0000256" key="1">
    <source>
        <dbReference type="SAM" id="MobiDB-lite"/>
    </source>
</evidence>
<evidence type="ECO:0000313" key="3">
    <source>
        <dbReference type="EMBL" id="KAK6958068.1"/>
    </source>
</evidence>
<comment type="caution">
    <text evidence="3">The sequence shown here is derived from an EMBL/GenBank/DDBJ whole genome shotgun (WGS) entry which is preliminary data.</text>
</comment>
<gene>
    <name evidence="3" type="ORF">Daesc_000861</name>
</gene>
<keyword evidence="2" id="KW-1133">Transmembrane helix</keyword>
<dbReference type="Proteomes" id="UP001369815">
    <property type="component" value="Unassembled WGS sequence"/>
</dbReference>
<feature type="region of interest" description="Disordered" evidence="1">
    <location>
        <begin position="133"/>
        <end position="191"/>
    </location>
</feature>
<keyword evidence="2" id="KW-0472">Membrane</keyword>
<feature type="transmembrane region" description="Helical" evidence="2">
    <location>
        <begin position="14"/>
        <end position="35"/>
    </location>
</feature>